<evidence type="ECO:0000313" key="3">
    <source>
        <dbReference type="Proteomes" id="UP001190700"/>
    </source>
</evidence>
<sequence length="187" mass="21688">SFKRLKVRRRVARGPCRLPREDRQCQIRRAYAVAARIRSEFAKFDSRAERCIGMAQAQQAFLRLRRDPANDLVPCSGPDHNIAKHTGWRRWRWFVGCFARFRWVETADDENSARAMQMIQQASSLQRGYIFFEEFCLIWRDCCYTLPNGEYVPPPRVWLPMDNAMEAPDSQSASLGSHSSPTATTVQ</sequence>
<protein>
    <submittedName>
        <fullName evidence="2">Uncharacterized protein</fullName>
    </submittedName>
</protein>
<feature type="region of interest" description="Disordered" evidence="1">
    <location>
        <begin position="168"/>
        <end position="187"/>
    </location>
</feature>
<proteinExistence type="predicted"/>
<dbReference type="EMBL" id="LGRX02011607">
    <property type="protein sequence ID" value="KAK3268746.1"/>
    <property type="molecule type" value="Genomic_DNA"/>
</dbReference>
<keyword evidence="3" id="KW-1185">Reference proteome</keyword>
<gene>
    <name evidence="2" type="ORF">CYMTET_22766</name>
</gene>
<feature type="non-terminal residue" evidence="2">
    <location>
        <position position="1"/>
    </location>
</feature>
<evidence type="ECO:0000313" key="2">
    <source>
        <dbReference type="EMBL" id="KAK3268746.1"/>
    </source>
</evidence>
<dbReference type="AlphaFoldDB" id="A0AAE0G0P8"/>
<comment type="caution">
    <text evidence="2">The sequence shown here is derived from an EMBL/GenBank/DDBJ whole genome shotgun (WGS) entry which is preliminary data.</text>
</comment>
<accession>A0AAE0G0P8</accession>
<reference evidence="2 3" key="1">
    <citation type="journal article" date="2015" name="Genome Biol. Evol.">
        <title>Comparative Genomics of a Bacterivorous Green Alga Reveals Evolutionary Causalities and Consequences of Phago-Mixotrophic Mode of Nutrition.</title>
        <authorList>
            <person name="Burns J.A."/>
            <person name="Paasch A."/>
            <person name="Narechania A."/>
            <person name="Kim E."/>
        </authorList>
    </citation>
    <scope>NUCLEOTIDE SEQUENCE [LARGE SCALE GENOMIC DNA]</scope>
    <source>
        <strain evidence="2 3">PLY_AMNH</strain>
    </source>
</reference>
<organism evidence="2 3">
    <name type="scientific">Cymbomonas tetramitiformis</name>
    <dbReference type="NCBI Taxonomy" id="36881"/>
    <lineage>
        <taxon>Eukaryota</taxon>
        <taxon>Viridiplantae</taxon>
        <taxon>Chlorophyta</taxon>
        <taxon>Pyramimonadophyceae</taxon>
        <taxon>Pyramimonadales</taxon>
        <taxon>Pyramimonadaceae</taxon>
        <taxon>Cymbomonas</taxon>
    </lineage>
</organism>
<name>A0AAE0G0P8_9CHLO</name>
<evidence type="ECO:0000256" key="1">
    <source>
        <dbReference type="SAM" id="MobiDB-lite"/>
    </source>
</evidence>
<feature type="compositionally biased region" description="Polar residues" evidence="1">
    <location>
        <begin position="169"/>
        <end position="187"/>
    </location>
</feature>
<dbReference type="Proteomes" id="UP001190700">
    <property type="component" value="Unassembled WGS sequence"/>
</dbReference>